<dbReference type="Proteomes" id="UP000037035">
    <property type="component" value="Unassembled WGS sequence"/>
</dbReference>
<dbReference type="EMBL" id="LAVV01012488">
    <property type="protein sequence ID" value="KNZ46649.1"/>
    <property type="molecule type" value="Genomic_DNA"/>
</dbReference>
<dbReference type="VEuPathDB" id="FungiDB:VP01_7094g1"/>
<comment type="caution">
    <text evidence="1">The sequence shown here is derived from an EMBL/GenBank/DDBJ whole genome shotgun (WGS) entry which is preliminary data.</text>
</comment>
<dbReference type="AlphaFoldDB" id="A0A0L6UDK1"/>
<name>A0A0L6UDK1_9BASI</name>
<reference evidence="1 2" key="1">
    <citation type="submission" date="2015-08" db="EMBL/GenBank/DDBJ databases">
        <title>Next Generation Sequencing and Analysis of the Genome of Puccinia sorghi L Schw, the Causal Agent of Maize Common Rust.</title>
        <authorList>
            <person name="Rochi L."/>
            <person name="Burguener G."/>
            <person name="Darino M."/>
            <person name="Turjanski A."/>
            <person name="Kreff E."/>
            <person name="Dieguez M.J."/>
            <person name="Sacco F."/>
        </authorList>
    </citation>
    <scope>NUCLEOTIDE SEQUENCE [LARGE SCALE GENOMIC DNA]</scope>
    <source>
        <strain evidence="1 2">RO10H11247</strain>
    </source>
</reference>
<organism evidence="1 2">
    <name type="scientific">Puccinia sorghi</name>
    <dbReference type="NCBI Taxonomy" id="27349"/>
    <lineage>
        <taxon>Eukaryota</taxon>
        <taxon>Fungi</taxon>
        <taxon>Dikarya</taxon>
        <taxon>Basidiomycota</taxon>
        <taxon>Pucciniomycotina</taxon>
        <taxon>Pucciniomycetes</taxon>
        <taxon>Pucciniales</taxon>
        <taxon>Pucciniaceae</taxon>
        <taxon>Puccinia</taxon>
    </lineage>
</organism>
<evidence type="ECO:0000313" key="1">
    <source>
        <dbReference type="EMBL" id="KNZ46649.1"/>
    </source>
</evidence>
<accession>A0A0L6UDK1</accession>
<protein>
    <submittedName>
        <fullName evidence="1">Uncharacterized protein</fullName>
    </submittedName>
</protein>
<gene>
    <name evidence="1" type="ORF">VP01_7094g1</name>
</gene>
<evidence type="ECO:0000313" key="2">
    <source>
        <dbReference type="Proteomes" id="UP000037035"/>
    </source>
</evidence>
<sequence length="147" mass="16686">MAQTTRPVLSNHSIPGSAPGEEGFNQILSKFNNSILFFWINLHQEIPWTCIKDPYLLAALNTVNLDQSCSNINGLQLLGVSYNWTYKRPCSIAGMCITHFMSKSFYCDLLFKQATNSYLTLIHDVRKKGNHFGFIGESVSFIDNDWN</sequence>
<proteinExistence type="predicted"/>
<keyword evidence="2" id="KW-1185">Reference proteome</keyword>